<dbReference type="PANTHER" id="PTHR11910">
    <property type="entry name" value="ATP SYNTHASE DELTA CHAIN"/>
    <property type="match status" value="1"/>
</dbReference>
<evidence type="ECO:0000256" key="7">
    <source>
        <dbReference type="ARBA" id="ARBA00023310"/>
    </source>
</evidence>
<keyword evidence="10" id="KW-1185">Reference proteome</keyword>
<dbReference type="InterPro" id="IPR020781">
    <property type="entry name" value="ATPase_OSCP/d_CS"/>
</dbReference>
<dbReference type="InterPro" id="IPR000711">
    <property type="entry name" value="ATPase_OSCP/dsu"/>
</dbReference>
<dbReference type="HAMAP" id="MF_01416">
    <property type="entry name" value="ATP_synth_delta_bact"/>
    <property type="match status" value="1"/>
</dbReference>
<keyword evidence="2 8" id="KW-0813">Transport</keyword>
<sequence>MRSGSEVALAAAKERWNGLRTQISGQEIELAEAIFSIADILSENLSVVAALEDSSRPAETRARLVTDLFSGKIRGEVLDLLTGLARDRWSESGDIIRSLEHLGAYTLLLGAQRDNELSRVEEEIYVSMRTLRHERGLRLTLSDDHYPAAGRAELAQQIFASCSPYAQRLIMRAVVHTGRGRTLAQSLTRYLDLAAQLDQHIVASITSAVPLTRDQEDRLRSILTRTYNKGVAIHVTLDPAVIGGIRIHVGDDVIDGTLASRITALRENFTN</sequence>
<keyword evidence="8" id="KW-1003">Cell membrane</keyword>
<dbReference type="NCBIfam" id="NF009967">
    <property type="entry name" value="PRK13430.1"/>
    <property type="match status" value="1"/>
</dbReference>
<dbReference type="RefSeq" id="WP_252673583.1">
    <property type="nucleotide sequence ID" value="NZ_CP099547.1"/>
</dbReference>
<accession>A0ABY5AKI8</accession>
<comment type="function">
    <text evidence="8">F(1)F(0) ATP synthase produces ATP from ADP in the presence of a proton or sodium gradient. F-type ATPases consist of two structural domains, F(1) containing the extramembraneous catalytic core and F(0) containing the membrane proton channel, linked together by a central stalk and a peripheral stalk. During catalysis, ATP synthesis in the catalytic domain of F(1) is coupled via a rotary mechanism of the central stalk subunits to proton translocation.</text>
</comment>
<proteinExistence type="inferred from homology"/>
<keyword evidence="7 8" id="KW-0066">ATP synthesis</keyword>
<evidence type="ECO:0000256" key="5">
    <source>
        <dbReference type="ARBA" id="ARBA00023136"/>
    </source>
</evidence>
<evidence type="ECO:0000256" key="4">
    <source>
        <dbReference type="ARBA" id="ARBA00023065"/>
    </source>
</evidence>
<name>A0ABY5AKI8_9ACTO</name>
<organism evidence="9 10">
    <name type="scientific">Arcanobacterium pinnipediorum</name>
    <dbReference type="NCBI Taxonomy" id="1503041"/>
    <lineage>
        <taxon>Bacteria</taxon>
        <taxon>Bacillati</taxon>
        <taxon>Actinomycetota</taxon>
        <taxon>Actinomycetes</taxon>
        <taxon>Actinomycetales</taxon>
        <taxon>Actinomycetaceae</taxon>
        <taxon>Arcanobacterium</taxon>
    </lineage>
</organism>
<keyword evidence="6 8" id="KW-0139">CF(1)</keyword>
<evidence type="ECO:0000256" key="2">
    <source>
        <dbReference type="ARBA" id="ARBA00022448"/>
    </source>
</evidence>
<protein>
    <recommendedName>
        <fullName evidence="8">ATP synthase subunit delta</fullName>
    </recommendedName>
    <alternativeName>
        <fullName evidence="8">ATP synthase F(1) sector subunit delta</fullName>
    </alternativeName>
    <alternativeName>
        <fullName evidence="8">F-type ATPase subunit delta</fullName>
        <shortName evidence="8">F-ATPase subunit delta</shortName>
    </alternativeName>
</protein>
<dbReference type="Proteomes" id="UP001056109">
    <property type="component" value="Chromosome"/>
</dbReference>
<dbReference type="PRINTS" id="PR00125">
    <property type="entry name" value="ATPASEDELTA"/>
</dbReference>
<evidence type="ECO:0000256" key="8">
    <source>
        <dbReference type="HAMAP-Rule" id="MF_01416"/>
    </source>
</evidence>
<evidence type="ECO:0000313" key="10">
    <source>
        <dbReference type="Proteomes" id="UP001056109"/>
    </source>
</evidence>
<evidence type="ECO:0000256" key="6">
    <source>
        <dbReference type="ARBA" id="ARBA00023196"/>
    </source>
</evidence>
<evidence type="ECO:0000313" key="9">
    <source>
        <dbReference type="EMBL" id="USR79718.1"/>
    </source>
</evidence>
<keyword evidence="5 8" id="KW-0472">Membrane</keyword>
<keyword evidence="4 8" id="KW-0406">Ion transport</keyword>
<dbReference type="NCBIfam" id="TIGR01145">
    <property type="entry name" value="ATP_synt_delta"/>
    <property type="match status" value="1"/>
</dbReference>
<comment type="function">
    <text evidence="8">This protein is part of the stalk that links CF(0) to CF(1). It either transmits conformational changes from CF(0) to CF(1) or is implicated in proton conduction.</text>
</comment>
<gene>
    <name evidence="8" type="primary">atpH</name>
    <name evidence="9" type="ORF">NG665_01635</name>
</gene>
<keyword evidence="3 8" id="KW-0375">Hydrogen ion transport</keyword>
<comment type="similarity">
    <text evidence="8">Belongs to the ATPase delta chain family.</text>
</comment>
<reference evidence="9" key="1">
    <citation type="submission" date="2022-06" db="EMBL/GenBank/DDBJ databases">
        <title>Complete Genome Sequence of Arcanobacterium pinnipediorum strain DSM 28752 isolated from a harbour seal.</title>
        <authorList>
            <person name="Borowiak M."/>
            <person name="Kreitlow A."/>
            <person name="Alssahen M."/>
            <person name="Malorny B."/>
            <person name="Laemmler C."/>
            <person name="Prenger-Berninghoff E."/>
            <person name="Siebert U."/>
            <person name="Ploetz M."/>
            <person name="Abdulmawjood A."/>
        </authorList>
    </citation>
    <scope>NUCLEOTIDE SEQUENCE</scope>
    <source>
        <strain evidence="9">DSM 28752</strain>
    </source>
</reference>
<evidence type="ECO:0000256" key="1">
    <source>
        <dbReference type="ARBA" id="ARBA00004370"/>
    </source>
</evidence>
<dbReference type="EMBL" id="CP099547">
    <property type="protein sequence ID" value="USR79718.1"/>
    <property type="molecule type" value="Genomic_DNA"/>
</dbReference>
<evidence type="ECO:0000256" key="3">
    <source>
        <dbReference type="ARBA" id="ARBA00022781"/>
    </source>
</evidence>
<dbReference type="PROSITE" id="PS00389">
    <property type="entry name" value="ATPASE_DELTA"/>
    <property type="match status" value="1"/>
</dbReference>
<comment type="subcellular location">
    <subcellularLocation>
        <location evidence="8">Cell membrane</location>
        <topology evidence="8">Peripheral membrane protein</topology>
    </subcellularLocation>
    <subcellularLocation>
        <location evidence="1">Membrane</location>
    </subcellularLocation>
</comment>
<dbReference type="Pfam" id="PF00213">
    <property type="entry name" value="OSCP"/>
    <property type="match status" value="1"/>
</dbReference>